<evidence type="ECO:0008006" key="4">
    <source>
        <dbReference type="Google" id="ProtNLM"/>
    </source>
</evidence>
<comment type="caution">
    <text evidence="2">The sequence shown here is derived from an EMBL/GenBank/DDBJ whole genome shotgun (WGS) entry which is preliminary data.</text>
</comment>
<dbReference type="RefSeq" id="WP_380617327.1">
    <property type="nucleotide sequence ID" value="NZ_JBHSDK010000001.1"/>
</dbReference>
<dbReference type="EMBL" id="JBHSDK010000001">
    <property type="protein sequence ID" value="MFC4333586.1"/>
    <property type="molecule type" value="Genomic_DNA"/>
</dbReference>
<dbReference type="Proteomes" id="UP001595823">
    <property type="component" value="Unassembled WGS sequence"/>
</dbReference>
<protein>
    <recommendedName>
        <fullName evidence="4">DUF4190 domain-containing protein</fullName>
    </recommendedName>
</protein>
<keyword evidence="1" id="KW-0812">Transmembrane</keyword>
<gene>
    <name evidence="2" type="ORF">ACFPET_00030</name>
</gene>
<keyword evidence="1" id="KW-1133">Transmembrane helix</keyword>
<evidence type="ECO:0000313" key="2">
    <source>
        <dbReference type="EMBL" id="MFC4333586.1"/>
    </source>
</evidence>
<feature type="transmembrane region" description="Helical" evidence="1">
    <location>
        <begin position="30"/>
        <end position="49"/>
    </location>
</feature>
<feature type="transmembrane region" description="Helical" evidence="1">
    <location>
        <begin position="61"/>
        <end position="83"/>
    </location>
</feature>
<name>A0ABV8TS77_9ACTN</name>
<evidence type="ECO:0000256" key="1">
    <source>
        <dbReference type="SAM" id="Phobius"/>
    </source>
</evidence>
<evidence type="ECO:0000313" key="3">
    <source>
        <dbReference type="Proteomes" id="UP001595823"/>
    </source>
</evidence>
<accession>A0ABV8TS77</accession>
<reference evidence="3" key="1">
    <citation type="journal article" date="2019" name="Int. J. Syst. Evol. Microbiol.">
        <title>The Global Catalogue of Microorganisms (GCM) 10K type strain sequencing project: providing services to taxonomists for standard genome sequencing and annotation.</title>
        <authorList>
            <consortium name="The Broad Institute Genomics Platform"/>
            <consortium name="The Broad Institute Genome Sequencing Center for Infectious Disease"/>
            <person name="Wu L."/>
            <person name="Ma J."/>
        </authorList>
    </citation>
    <scope>NUCLEOTIDE SEQUENCE [LARGE SCALE GENOMIC DNA]</scope>
    <source>
        <strain evidence="3">IBRC-M 10908</strain>
    </source>
</reference>
<proteinExistence type="predicted"/>
<keyword evidence="3" id="KW-1185">Reference proteome</keyword>
<sequence length="94" mass="9799">MNTETPSRAGASIATATVVTTLLAVISLPFIYFLTFLFGPTAIVSAVLGMRRGDQWRSLHLVAVVLAALATLVAVAFFLMTAATGSPTVETLAD</sequence>
<keyword evidence="1" id="KW-0472">Membrane</keyword>
<organism evidence="2 3">
    <name type="scientific">Salininema proteolyticum</name>
    <dbReference type="NCBI Taxonomy" id="1607685"/>
    <lineage>
        <taxon>Bacteria</taxon>
        <taxon>Bacillati</taxon>
        <taxon>Actinomycetota</taxon>
        <taxon>Actinomycetes</taxon>
        <taxon>Glycomycetales</taxon>
        <taxon>Glycomycetaceae</taxon>
        <taxon>Salininema</taxon>
    </lineage>
</organism>